<dbReference type="Pfam" id="PF19450">
    <property type="entry name" value="DUF5988"/>
    <property type="match status" value="1"/>
</dbReference>
<reference evidence="2" key="1">
    <citation type="submission" date="2016-10" db="EMBL/GenBank/DDBJ databases">
        <authorList>
            <person name="Varghese N."/>
            <person name="Submissions S."/>
        </authorList>
    </citation>
    <scope>NUCLEOTIDE SEQUENCE [LARGE SCALE GENOMIC DNA]</scope>
    <source>
        <strain evidence="2">DSM 44544</strain>
    </source>
</reference>
<accession>A0A1H4TCZ7</accession>
<dbReference type="AlphaFoldDB" id="A0A1H4TCZ7"/>
<name>A0A1H4TCZ7_9PSEU</name>
<evidence type="ECO:0000313" key="1">
    <source>
        <dbReference type="EMBL" id="SEC54217.1"/>
    </source>
</evidence>
<dbReference type="InterPro" id="IPR046030">
    <property type="entry name" value="DUF5988"/>
</dbReference>
<proteinExistence type="predicted"/>
<evidence type="ECO:0000313" key="2">
    <source>
        <dbReference type="Proteomes" id="UP000199622"/>
    </source>
</evidence>
<dbReference type="EMBL" id="FNSO01000004">
    <property type="protein sequence ID" value="SEC54217.1"/>
    <property type="molecule type" value="Genomic_DNA"/>
</dbReference>
<keyword evidence="2" id="KW-1185">Reference proteome</keyword>
<sequence>MQKIVEEVSAVNPVTVRLVGGPASIDGAARVREVDAREDKIKLPHQGGYEHFERVAETPAGARPVPEFHWTMRTKAAE</sequence>
<gene>
    <name evidence="1" type="ORF">SAMN04489727_4134</name>
</gene>
<dbReference type="STRING" id="208445.SAMN04489727_4134"/>
<organism evidence="1 2">
    <name type="scientific">Amycolatopsis tolypomycina</name>
    <dbReference type="NCBI Taxonomy" id="208445"/>
    <lineage>
        <taxon>Bacteria</taxon>
        <taxon>Bacillati</taxon>
        <taxon>Actinomycetota</taxon>
        <taxon>Actinomycetes</taxon>
        <taxon>Pseudonocardiales</taxon>
        <taxon>Pseudonocardiaceae</taxon>
        <taxon>Amycolatopsis</taxon>
    </lineage>
</organism>
<dbReference type="Proteomes" id="UP000199622">
    <property type="component" value="Unassembled WGS sequence"/>
</dbReference>
<protein>
    <submittedName>
        <fullName evidence="1">Uncharacterized protein</fullName>
    </submittedName>
</protein>